<dbReference type="Proteomes" id="UP001500897">
    <property type="component" value="Unassembled WGS sequence"/>
</dbReference>
<dbReference type="RefSeq" id="WP_344559416.1">
    <property type="nucleotide sequence ID" value="NZ_BAAANS010000115.1"/>
</dbReference>
<proteinExistence type="predicted"/>
<feature type="transmembrane region" description="Helical" evidence="1">
    <location>
        <begin position="405"/>
        <end position="426"/>
    </location>
</feature>
<sequence length="986" mass="100373">MTGRDGRRWARLRPGGFGGWRPAAREARTGWPVLAVLALLSAVLTVATLLWPPVFDRLATKEVARRLSVAQVNGPLLKATTSVNPPVAKRGEPAVRSGTLDEDLTKVGEGMRQSATGELARSLVRVSGWAQAAGMELSGDGVPKPHGNPGVVSLVYAQDAADRVRWVAGRAPGRPADQEKAPIELGLSAASLEQFGLRVGQQVHFAGQPGQTGFTDAVVVGEFEPLDGSDDLWRELPLLNSPMDSHEQPNVYVRFGQAMVSAAGLEAMEARGSQALDATWVFWTAEQPWGTAGTAAGAAELSSGAVGFGEALSTAACGAVVSDFNPCAAGTRTMKPPTLTQRLSELVDAFAVQRARTVALQSFALAGLLSIGVSTAVAAARLGARRREGALALQRARGAGESALAAVRLLEAVPAALVGLLAGWAVSVRWADDRPLGAWWPAVLAAVLVACAPAVAVWWQGREARRAGREPVRRRGLKRALGVSARPAVEGALLVLAGVGVLQLQLRGAAPPGAGTDPELALVPVVLGLAAVAVVLRVYPVPLRLVTRWARRGRGTVALVGLAQAGRRSGAAATALLVLVPALACAVFGALVSGTVREGRVEAARWRTGGDAVVLGPAQRSLPYDELGEVPGVAGVLQVRGGQGTLTSDEDGTKVKAVGLVGVDPAELARFEPSSRLAAALGAPELTAPLAGGAELPALADRATAERFPEGSFDVDAGTSRFRARIVGTLPDGAAADRAVGPVVGDVGTAGGLLVFGGPGALQLPKQSGQRSAAVLFAAPGRPGAAAGAGRIDAERLRTVVAGSAAAAGAGGGGAAGGAISRGAPIEIRYLDRELRESSSDGLVSALETAFRASAAIGLLLGLLAVVLELLLSSVERGRVLAHLRTLGLGGRAAAGVQLVQLVPVMAAAVIGGTLLGLALPWLLGPALELRAFTQGPGAPAFAPDWAGIAVAAVGLLVLVPCAAALEGVAGRGRVPRVLRLGEGAQ</sequence>
<keyword evidence="3" id="KW-1185">Reference proteome</keyword>
<feature type="transmembrane region" description="Helical" evidence="1">
    <location>
        <begin position="521"/>
        <end position="539"/>
    </location>
</feature>
<feature type="transmembrane region" description="Helical" evidence="1">
    <location>
        <begin position="480"/>
        <end position="501"/>
    </location>
</feature>
<reference evidence="2 3" key="1">
    <citation type="journal article" date="2019" name="Int. J. Syst. Evol. Microbiol.">
        <title>The Global Catalogue of Microorganisms (GCM) 10K type strain sequencing project: providing services to taxonomists for standard genome sequencing and annotation.</title>
        <authorList>
            <consortium name="The Broad Institute Genomics Platform"/>
            <consortium name="The Broad Institute Genome Sequencing Center for Infectious Disease"/>
            <person name="Wu L."/>
            <person name="Ma J."/>
        </authorList>
    </citation>
    <scope>NUCLEOTIDE SEQUENCE [LARGE SCALE GENOMIC DNA]</scope>
    <source>
        <strain evidence="2 3">JCM 14559</strain>
    </source>
</reference>
<dbReference type="EMBL" id="BAAANS010000115">
    <property type="protein sequence ID" value="GAA2125967.1"/>
    <property type="molecule type" value="Genomic_DNA"/>
</dbReference>
<keyword evidence="1" id="KW-1133">Transmembrane helix</keyword>
<gene>
    <name evidence="2" type="ORF">GCM10009759_78180</name>
</gene>
<keyword evidence="1" id="KW-0812">Transmembrane</keyword>
<feature type="transmembrane region" description="Helical" evidence="1">
    <location>
        <begin position="893"/>
        <end position="924"/>
    </location>
</feature>
<keyword evidence="1" id="KW-0472">Membrane</keyword>
<accession>A0ABN2YH29</accession>
<protein>
    <recommendedName>
        <fullName evidence="4">ABC transport system permease protein</fullName>
    </recommendedName>
</protein>
<dbReference type="PANTHER" id="PTHR30572:SF4">
    <property type="entry name" value="ABC TRANSPORTER PERMEASE YTRF"/>
    <property type="match status" value="1"/>
</dbReference>
<feature type="transmembrane region" description="Helical" evidence="1">
    <location>
        <begin position="946"/>
        <end position="970"/>
    </location>
</feature>
<feature type="transmembrane region" description="Helical" evidence="1">
    <location>
        <begin position="363"/>
        <end position="384"/>
    </location>
</feature>
<feature type="transmembrane region" description="Helical" evidence="1">
    <location>
        <begin position="853"/>
        <end position="872"/>
    </location>
</feature>
<evidence type="ECO:0008006" key="4">
    <source>
        <dbReference type="Google" id="ProtNLM"/>
    </source>
</evidence>
<evidence type="ECO:0000313" key="3">
    <source>
        <dbReference type="Proteomes" id="UP001500897"/>
    </source>
</evidence>
<feature type="transmembrane region" description="Helical" evidence="1">
    <location>
        <begin position="438"/>
        <end position="459"/>
    </location>
</feature>
<evidence type="ECO:0000256" key="1">
    <source>
        <dbReference type="SAM" id="Phobius"/>
    </source>
</evidence>
<dbReference type="InterPro" id="IPR050250">
    <property type="entry name" value="Macrolide_Exporter_MacB"/>
</dbReference>
<feature type="transmembrane region" description="Helical" evidence="1">
    <location>
        <begin position="571"/>
        <end position="592"/>
    </location>
</feature>
<feature type="transmembrane region" description="Helical" evidence="1">
    <location>
        <begin position="31"/>
        <end position="51"/>
    </location>
</feature>
<name>A0ABN2YH29_9ACTN</name>
<dbReference type="PANTHER" id="PTHR30572">
    <property type="entry name" value="MEMBRANE COMPONENT OF TRANSPORTER-RELATED"/>
    <property type="match status" value="1"/>
</dbReference>
<comment type="caution">
    <text evidence="2">The sequence shown here is derived from an EMBL/GenBank/DDBJ whole genome shotgun (WGS) entry which is preliminary data.</text>
</comment>
<organism evidence="2 3">
    <name type="scientific">Kitasatospora saccharophila</name>
    <dbReference type="NCBI Taxonomy" id="407973"/>
    <lineage>
        <taxon>Bacteria</taxon>
        <taxon>Bacillati</taxon>
        <taxon>Actinomycetota</taxon>
        <taxon>Actinomycetes</taxon>
        <taxon>Kitasatosporales</taxon>
        <taxon>Streptomycetaceae</taxon>
        <taxon>Kitasatospora</taxon>
    </lineage>
</organism>
<evidence type="ECO:0000313" key="2">
    <source>
        <dbReference type="EMBL" id="GAA2125967.1"/>
    </source>
</evidence>